<evidence type="ECO:0000259" key="13">
    <source>
        <dbReference type="Pfam" id="PF08263"/>
    </source>
</evidence>
<keyword evidence="8" id="KW-0677">Repeat</keyword>
<dbReference type="SUPFAM" id="SSF52047">
    <property type="entry name" value="RNI-like"/>
    <property type="match status" value="1"/>
</dbReference>
<evidence type="ECO:0000313" key="14">
    <source>
        <dbReference type="EMBL" id="VFU61391.1"/>
    </source>
</evidence>
<dbReference type="InterPro" id="IPR032675">
    <property type="entry name" value="LRR_dom_sf"/>
</dbReference>
<proteinExistence type="inferred from homology"/>
<protein>
    <recommendedName>
        <fullName evidence="13">Leucine-rich repeat-containing N-terminal plant-type domain-containing protein</fullName>
    </recommendedName>
</protein>
<evidence type="ECO:0000256" key="11">
    <source>
        <dbReference type="ARBA" id="ARBA00038043"/>
    </source>
</evidence>
<dbReference type="GO" id="GO:0005886">
    <property type="term" value="C:plasma membrane"/>
    <property type="evidence" value="ECO:0007669"/>
    <property type="project" value="UniProtKB-SubCell"/>
</dbReference>
<sequence length="421" mass="46561">MEISWHTKTFSLLFFFIFSRLAPSKACHPVDKEALLDFKHRITDDPSKLLLSWTASSDCCASWEGVACDASGRVVDVSRPGLVSDNDFVEDTYMSGTLSPSLGNLSSLQLLDLSNLKDLKGPIPQELGKLSKLTHLFLNTNKLTGSIPITLRYFSQLKKIYLSDNFLSGDVPPSVMKSWTSVSELGLSGNALSGSIPPPIGKLVMITKLDLHGNNFTGSIPTSIGNLKNLKYLDLSENQIAGSIPQSIGGLAALELLYLNQITSQEDTIYDIWTWVYDILSFIRKQIPSSFVNLLNLQTLDLSRNRLSGQLPPQLEYQTGSGIKSFRLMLAKTGIEGELPHWLSSSSISQLDLSSNALTGKLPWWIGNMTRLSFLNLSNNGFHSSIPVEFKNLSLLMDLDIHSNKFSGRLNVIFSKEVQDR</sequence>
<dbReference type="InterPro" id="IPR003591">
    <property type="entry name" value="Leu-rich_rpt_typical-subtyp"/>
</dbReference>
<dbReference type="Gene3D" id="3.80.10.10">
    <property type="entry name" value="Ribonuclease Inhibitor"/>
    <property type="match status" value="2"/>
</dbReference>
<keyword evidence="4" id="KW-0964">Secreted</keyword>
<evidence type="ECO:0000256" key="8">
    <source>
        <dbReference type="ARBA" id="ARBA00022737"/>
    </source>
</evidence>
<keyword evidence="3" id="KW-1003">Cell membrane</keyword>
<evidence type="ECO:0000256" key="10">
    <source>
        <dbReference type="ARBA" id="ARBA00023136"/>
    </source>
</evidence>
<evidence type="ECO:0000256" key="6">
    <source>
        <dbReference type="ARBA" id="ARBA00022692"/>
    </source>
</evidence>
<dbReference type="EMBL" id="CAADRP010002117">
    <property type="protein sequence ID" value="VFU61391.1"/>
    <property type="molecule type" value="Genomic_DNA"/>
</dbReference>
<name>A0A6N2N3N0_SALVM</name>
<evidence type="ECO:0000256" key="9">
    <source>
        <dbReference type="ARBA" id="ARBA00022989"/>
    </source>
</evidence>
<evidence type="ECO:0000256" key="12">
    <source>
        <dbReference type="SAM" id="SignalP"/>
    </source>
</evidence>
<comment type="subcellular location">
    <subcellularLocation>
        <location evidence="2">Cell membrane</location>
    </subcellularLocation>
    <subcellularLocation>
        <location evidence="1">Secreted</location>
        <location evidence="1">Cell wall</location>
    </subcellularLocation>
</comment>
<evidence type="ECO:0000256" key="7">
    <source>
        <dbReference type="ARBA" id="ARBA00022729"/>
    </source>
</evidence>
<dbReference type="SMART" id="SM00369">
    <property type="entry name" value="LRR_TYP"/>
    <property type="match status" value="4"/>
</dbReference>
<keyword evidence="5" id="KW-0433">Leucine-rich repeat</keyword>
<dbReference type="Pfam" id="PF08263">
    <property type="entry name" value="LRRNT_2"/>
    <property type="match status" value="1"/>
</dbReference>
<feature type="chain" id="PRO_5026939435" description="Leucine-rich repeat-containing N-terminal plant-type domain-containing protein" evidence="12">
    <location>
        <begin position="27"/>
        <end position="421"/>
    </location>
</feature>
<evidence type="ECO:0000256" key="3">
    <source>
        <dbReference type="ARBA" id="ARBA00022475"/>
    </source>
</evidence>
<dbReference type="InterPro" id="IPR013210">
    <property type="entry name" value="LRR_N_plant-typ"/>
</dbReference>
<evidence type="ECO:0000256" key="5">
    <source>
        <dbReference type="ARBA" id="ARBA00022614"/>
    </source>
</evidence>
<dbReference type="AlphaFoldDB" id="A0A6N2N3N0"/>
<gene>
    <name evidence="14" type="ORF">SVIM_LOCUS459432</name>
</gene>
<accession>A0A6N2N3N0</accession>
<keyword evidence="4" id="KW-0134">Cell wall</keyword>
<keyword evidence="10" id="KW-0472">Membrane</keyword>
<keyword evidence="7 12" id="KW-0732">Signal</keyword>
<reference evidence="14" key="1">
    <citation type="submission" date="2019-03" db="EMBL/GenBank/DDBJ databases">
        <authorList>
            <person name="Mank J."/>
            <person name="Almeida P."/>
        </authorList>
    </citation>
    <scope>NUCLEOTIDE SEQUENCE</scope>
    <source>
        <strain evidence="14">78183</strain>
    </source>
</reference>
<dbReference type="PRINTS" id="PR00019">
    <property type="entry name" value="LEURICHRPT"/>
</dbReference>
<dbReference type="PANTHER" id="PTHR48004">
    <property type="entry name" value="OS01G0149700 PROTEIN"/>
    <property type="match status" value="1"/>
</dbReference>
<dbReference type="SMART" id="SM00365">
    <property type="entry name" value="LRR_SD22"/>
    <property type="match status" value="4"/>
</dbReference>
<feature type="signal peptide" evidence="12">
    <location>
        <begin position="1"/>
        <end position="26"/>
    </location>
</feature>
<evidence type="ECO:0000256" key="1">
    <source>
        <dbReference type="ARBA" id="ARBA00004191"/>
    </source>
</evidence>
<dbReference type="PANTHER" id="PTHR48004:SF58">
    <property type="entry name" value="OS01G0162200 PROTEIN"/>
    <property type="match status" value="1"/>
</dbReference>
<keyword evidence="6" id="KW-0812">Transmembrane</keyword>
<feature type="domain" description="Leucine-rich repeat-containing N-terminal plant-type" evidence="13">
    <location>
        <begin position="30"/>
        <end position="69"/>
    </location>
</feature>
<organism evidence="14">
    <name type="scientific">Salix viminalis</name>
    <name type="common">Common osier</name>
    <name type="synonym">Basket willow</name>
    <dbReference type="NCBI Taxonomy" id="40686"/>
    <lineage>
        <taxon>Eukaryota</taxon>
        <taxon>Viridiplantae</taxon>
        <taxon>Streptophyta</taxon>
        <taxon>Embryophyta</taxon>
        <taxon>Tracheophyta</taxon>
        <taxon>Spermatophyta</taxon>
        <taxon>Magnoliopsida</taxon>
        <taxon>eudicotyledons</taxon>
        <taxon>Gunneridae</taxon>
        <taxon>Pentapetalae</taxon>
        <taxon>rosids</taxon>
        <taxon>fabids</taxon>
        <taxon>Malpighiales</taxon>
        <taxon>Salicaceae</taxon>
        <taxon>Saliceae</taxon>
        <taxon>Salix</taxon>
    </lineage>
</organism>
<evidence type="ECO:0000256" key="4">
    <source>
        <dbReference type="ARBA" id="ARBA00022512"/>
    </source>
</evidence>
<dbReference type="FunFam" id="3.80.10.10:FF:000400">
    <property type="entry name" value="Nuclear pore complex protein NUP107"/>
    <property type="match status" value="1"/>
</dbReference>
<dbReference type="Pfam" id="PF13855">
    <property type="entry name" value="LRR_8"/>
    <property type="match status" value="1"/>
</dbReference>
<comment type="similarity">
    <text evidence="11">Belongs to the polygalacturonase-inhibiting protein family.</text>
</comment>
<dbReference type="FunFam" id="3.80.10.10:FF:000299">
    <property type="entry name" value="Piriformospora indica-insensitive protein 2"/>
    <property type="match status" value="1"/>
</dbReference>
<dbReference type="Pfam" id="PF00560">
    <property type="entry name" value="LRR_1"/>
    <property type="match status" value="5"/>
</dbReference>
<dbReference type="InterPro" id="IPR052941">
    <property type="entry name" value="StomDev_PlantInt_Reg"/>
</dbReference>
<keyword evidence="9" id="KW-1133">Transmembrane helix</keyword>
<evidence type="ECO:0000256" key="2">
    <source>
        <dbReference type="ARBA" id="ARBA00004236"/>
    </source>
</evidence>
<dbReference type="InterPro" id="IPR001611">
    <property type="entry name" value="Leu-rich_rpt"/>
</dbReference>